<accession>A0A2N5DGH4</accession>
<dbReference type="RefSeq" id="WP_101718446.1">
    <property type="nucleotide sequence ID" value="NZ_PJRS01000022.1"/>
</dbReference>
<dbReference type="InterPro" id="IPR024078">
    <property type="entry name" value="LmbE-like_dom_sf"/>
</dbReference>
<dbReference type="Pfam" id="PF02585">
    <property type="entry name" value="PIG-L"/>
    <property type="match status" value="1"/>
</dbReference>
<dbReference type="EMBL" id="PJRS01000022">
    <property type="protein sequence ID" value="PLR25173.1"/>
    <property type="molecule type" value="Genomic_DNA"/>
</dbReference>
<keyword evidence="2" id="KW-1185">Reference proteome</keyword>
<dbReference type="OrthoDB" id="9790023at2"/>
<evidence type="ECO:0000313" key="2">
    <source>
        <dbReference type="Proteomes" id="UP000234479"/>
    </source>
</evidence>
<dbReference type="InterPro" id="IPR003737">
    <property type="entry name" value="GlcNAc_PI_deacetylase-related"/>
</dbReference>
<evidence type="ECO:0000313" key="1">
    <source>
        <dbReference type="EMBL" id="PLR25173.1"/>
    </source>
</evidence>
<protein>
    <recommendedName>
        <fullName evidence="3">PIG-L family deacetylase</fullName>
    </recommendedName>
</protein>
<evidence type="ECO:0008006" key="3">
    <source>
        <dbReference type="Google" id="ProtNLM"/>
    </source>
</evidence>
<dbReference type="GO" id="GO:0016811">
    <property type="term" value="F:hydrolase activity, acting on carbon-nitrogen (but not peptide) bonds, in linear amides"/>
    <property type="evidence" value="ECO:0007669"/>
    <property type="project" value="TreeGrafter"/>
</dbReference>
<gene>
    <name evidence="1" type="ORF">SGCZBJ_13155</name>
</gene>
<dbReference type="SUPFAM" id="SSF102588">
    <property type="entry name" value="LmbE-like"/>
    <property type="match status" value="1"/>
</dbReference>
<dbReference type="PANTHER" id="PTHR12993">
    <property type="entry name" value="N-ACETYLGLUCOSAMINYL-PHOSPHATIDYLINOSITOL DE-N-ACETYLASE-RELATED"/>
    <property type="match status" value="1"/>
</dbReference>
<dbReference type="Gene3D" id="3.40.50.10320">
    <property type="entry name" value="LmbE-like"/>
    <property type="match status" value="1"/>
</dbReference>
<comment type="caution">
    <text evidence="1">The sequence shown here is derived from an EMBL/GenBank/DDBJ whole genome shotgun (WGS) entry which is preliminary data.</text>
</comment>
<name>A0A2N5DGH4_9CAUL</name>
<proteinExistence type="predicted"/>
<dbReference type="AlphaFoldDB" id="A0A2N5DGH4"/>
<dbReference type="Proteomes" id="UP000234479">
    <property type="component" value="Unassembled WGS sequence"/>
</dbReference>
<reference evidence="1 2" key="1">
    <citation type="submission" date="2017-12" db="EMBL/GenBank/DDBJ databases">
        <title>The genome sequence of Caulobacter sp. 410.</title>
        <authorList>
            <person name="Gao J."/>
            <person name="Mao X."/>
            <person name="Sun J."/>
        </authorList>
    </citation>
    <scope>NUCLEOTIDE SEQUENCE [LARGE SCALE GENOMIC DNA]</scope>
    <source>
        <strain evidence="1 2">410</strain>
    </source>
</reference>
<dbReference type="PANTHER" id="PTHR12993:SF29">
    <property type="entry name" value="BLR3841 PROTEIN"/>
    <property type="match status" value="1"/>
</dbReference>
<sequence>MGAIGLGESLLSKGRRLLVISPHPDDETFGCGGLMARAVDAGCEVAVMVISAPEALPQFGADEAVVGGDRRRSEFEAAMEVLGVRDHEVLFTSDEVHMRLDAMPQAELVGLIERRAGYAFEAFRPDIVCMPAPSYNQDHVAVFRAVIAACRPHLPADKAFASLVMEYDQPQLGWGAEPFHPNLHVDIGATLERKLAAYGCYRSQIRQEPHHASLANVERLARLRGSEVSLAAAEAFRVRRLVL</sequence>
<organism evidence="1 2">
    <name type="scientific">Caulobacter zeae</name>
    <dbReference type="NCBI Taxonomy" id="2055137"/>
    <lineage>
        <taxon>Bacteria</taxon>
        <taxon>Pseudomonadati</taxon>
        <taxon>Pseudomonadota</taxon>
        <taxon>Alphaproteobacteria</taxon>
        <taxon>Caulobacterales</taxon>
        <taxon>Caulobacteraceae</taxon>
        <taxon>Caulobacter</taxon>
    </lineage>
</organism>